<dbReference type="InterPro" id="IPR029062">
    <property type="entry name" value="Class_I_gatase-like"/>
</dbReference>
<keyword evidence="1" id="KW-0315">Glutamine amidotransferase</keyword>
<dbReference type="InterPro" id="IPR006221">
    <property type="entry name" value="TrpG/PapA_dom"/>
</dbReference>
<dbReference type="PRINTS" id="PR00099">
    <property type="entry name" value="CPSGATASE"/>
</dbReference>
<proteinExistence type="predicted"/>
<gene>
    <name evidence="3" type="ORF">BJL86_0042</name>
</gene>
<accession>A0A173LGY5</accession>
<dbReference type="PANTHER" id="PTHR43418">
    <property type="entry name" value="MULTIFUNCTIONAL TRYPTOPHAN BIOSYNTHESIS PROTEIN-RELATED"/>
    <property type="match status" value="1"/>
</dbReference>
<dbReference type="GO" id="GO:0000162">
    <property type="term" value="P:L-tryptophan biosynthetic process"/>
    <property type="evidence" value="ECO:0007669"/>
    <property type="project" value="TreeGrafter"/>
</dbReference>
<dbReference type="EMBL" id="CP015961">
    <property type="protein sequence ID" value="ANI90854.1"/>
    <property type="molecule type" value="Genomic_DNA"/>
</dbReference>
<dbReference type="Pfam" id="PF00117">
    <property type="entry name" value="GATase"/>
    <property type="match status" value="1"/>
</dbReference>
<dbReference type="InterPro" id="IPR050472">
    <property type="entry name" value="Anth_synth/Amidotransfase"/>
</dbReference>
<dbReference type="SUPFAM" id="SSF52317">
    <property type="entry name" value="Class I glutamine amidotransferase-like"/>
    <property type="match status" value="1"/>
</dbReference>
<keyword evidence="4" id="KW-1185">Reference proteome</keyword>
<dbReference type="AlphaFoldDB" id="A0A173LGY5"/>
<dbReference type="NCBIfam" id="TIGR00566">
    <property type="entry name" value="trpG_papA"/>
    <property type="match status" value="1"/>
</dbReference>
<dbReference type="InterPro" id="IPR017926">
    <property type="entry name" value="GATASE"/>
</dbReference>
<dbReference type="OrthoDB" id="9803598at2"/>
<dbReference type="PRINTS" id="PR00096">
    <property type="entry name" value="GATASE"/>
</dbReference>
<dbReference type="PRINTS" id="PR00097">
    <property type="entry name" value="ANTSNTHASEII"/>
</dbReference>
<organism evidence="3 4">
    <name type="scientific">Dietzia timorensis</name>
    <dbReference type="NCBI Taxonomy" id="499555"/>
    <lineage>
        <taxon>Bacteria</taxon>
        <taxon>Bacillati</taxon>
        <taxon>Actinomycetota</taxon>
        <taxon>Actinomycetes</taxon>
        <taxon>Mycobacteriales</taxon>
        <taxon>Dietziaceae</taxon>
        <taxon>Dietzia</taxon>
    </lineage>
</organism>
<feature type="domain" description="Glutamine amidotransferase" evidence="2">
    <location>
        <begin position="4"/>
        <end position="209"/>
    </location>
</feature>
<dbReference type="CDD" id="cd01743">
    <property type="entry name" value="GATase1_Anthranilate_Synthase"/>
    <property type="match status" value="1"/>
</dbReference>
<evidence type="ECO:0000259" key="2">
    <source>
        <dbReference type="Pfam" id="PF00117"/>
    </source>
</evidence>
<dbReference type="PROSITE" id="PS51273">
    <property type="entry name" value="GATASE_TYPE_1"/>
    <property type="match status" value="1"/>
</dbReference>
<name>A0A173LGY5_9ACTN</name>
<evidence type="ECO:0000256" key="1">
    <source>
        <dbReference type="ARBA" id="ARBA00022962"/>
    </source>
</evidence>
<dbReference type="PANTHER" id="PTHR43418:SF4">
    <property type="entry name" value="MULTIFUNCTIONAL TRYPTOPHAN BIOSYNTHESIS PROTEIN"/>
    <property type="match status" value="1"/>
</dbReference>
<dbReference type="STRING" id="499555.BJL86_0042"/>
<evidence type="ECO:0000313" key="4">
    <source>
        <dbReference type="Proteomes" id="UP000186104"/>
    </source>
</evidence>
<dbReference type="GO" id="GO:0005829">
    <property type="term" value="C:cytosol"/>
    <property type="evidence" value="ECO:0007669"/>
    <property type="project" value="TreeGrafter"/>
</dbReference>
<evidence type="ECO:0000313" key="3">
    <source>
        <dbReference type="EMBL" id="ANI90854.1"/>
    </source>
</evidence>
<sequence>MHVLVVDNYDSFVYNLVQYLGQLGAEVSVWRNDDARLTAAEAPSAPNTRPLAYDAGVAERFSGVLSGVDGVLLSPGPGVPEMAGATPAFVHHAKATGLPLFGVCLGHQAIGAEFGARVERAPQLMHGKTSEVTHDGSGVLAGMPSPFTAMRYHSLTVAPDTLPDELVATGHTDDGTLMSLRHRELPIHGVQFHPESVASAHGHRMLANWMEISGFAPRTGLVDELEAAGVR</sequence>
<dbReference type="Gene3D" id="3.40.50.880">
    <property type="match status" value="1"/>
</dbReference>
<reference evidence="3 4" key="1">
    <citation type="submission" date="2016-06" db="EMBL/GenBank/DDBJ databases">
        <title>Complete genome sequence of a saline-alkali tolerant type strain Dietzia timorensis ID05-A0528T.</title>
        <authorList>
            <person name="Wu X."/>
        </authorList>
    </citation>
    <scope>NUCLEOTIDE SEQUENCE [LARGE SCALE GENOMIC DNA]</scope>
    <source>
        <strain evidence="3 4">ID05-A0528</strain>
    </source>
</reference>
<dbReference type="RefSeq" id="WP_067476523.1">
    <property type="nucleotide sequence ID" value="NZ_CP015961.1"/>
</dbReference>
<dbReference type="Proteomes" id="UP000186104">
    <property type="component" value="Chromosome"/>
</dbReference>
<dbReference type="KEGG" id="dtm:BJL86_0042"/>
<dbReference type="GO" id="GO:0004049">
    <property type="term" value="F:anthranilate synthase activity"/>
    <property type="evidence" value="ECO:0007669"/>
    <property type="project" value="TreeGrafter"/>
</dbReference>
<protein>
    <submittedName>
        <fullName evidence="3">Anthranilate synthase component 2</fullName>
    </submittedName>
</protein>